<evidence type="ECO:0000256" key="5">
    <source>
        <dbReference type="ARBA" id="ARBA00022516"/>
    </source>
</evidence>
<organism evidence="13 14">
    <name type="scientific">Desulfobaculum xiamenense</name>
    <dbReference type="NCBI Taxonomy" id="995050"/>
    <lineage>
        <taxon>Bacteria</taxon>
        <taxon>Pseudomonadati</taxon>
        <taxon>Thermodesulfobacteriota</taxon>
        <taxon>Desulfovibrionia</taxon>
        <taxon>Desulfovibrionales</taxon>
        <taxon>Desulfovibrionaceae</taxon>
        <taxon>Desulfobaculum</taxon>
    </lineage>
</organism>
<dbReference type="PANTHER" id="PTHR33694">
    <property type="entry name" value="UDP-3-O-ACYL-N-ACETYLGLUCOSAMINE DEACETYLASE 1, MITOCHONDRIAL-RELATED"/>
    <property type="match status" value="1"/>
</dbReference>
<dbReference type="Gene3D" id="3.30.230.20">
    <property type="entry name" value="lpxc deacetylase, domain 1"/>
    <property type="match status" value="1"/>
</dbReference>
<dbReference type="EMBL" id="JAATJA010000002">
    <property type="protein sequence ID" value="NJB68908.1"/>
    <property type="molecule type" value="Genomic_DNA"/>
</dbReference>
<dbReference type="HAMAP" id="MF_00388">
    <property type="entry name" value="LpxC"/>
    <property type="match status" value="1"/>
</dbReference>
<dbReference type="InterPro" id="IPR004463">
    <property type="entry name" value="UDP-acyl_GlcNac_deAcase"/>
</dbReference>
<keyword evidence="14" id="KW-1185">Reference proteome</keyword>
<name>A0A846QL54_9BACT</name>
<evidence type="ECO:0000256" key="9">
    <source>
        <dbReference type="ARBA" id="ARBA00022833"/>
    </source>
</evidence>
<keyword evidence="7 12" id="KW-0479">Metal-binding</keyword>
<comment type="cofactor">
    <cofactor evidence="1 12">
        <name>Zn(2+)</name>
        <dbReference type="ChEBI" id="CHEBI:29105"/>
    </cofactor>
</comment>
<sequence length="307" mass="33454">MQQTTIQKSVKCSGIGLHSGRKVELVIRPAGEDTGIVFVLKNENGTRFLSPTPESVVGTGLATTLGEGRDSIATVEHLMAALRGMGIDNVQIEVSGGEVPIMDGSAASFVFLLKSAGIRRQSRPRRVFMLAKPFSHRNGDKYINARPYDGFRVDYVIDFDHPMIARQQLRFELTPESFATEVAKARTFGFLRDVEYLQKNGLALGGSLDNAVVLDEYGVVNAEGLRYENEFVRHKILDFIGDMAVSPLPLMGHFEVCCSGHAFNNEFLRILTENGATYLRTVEASAARAAAAAIQEEGEAIGVPAMA</sequence>
<dbReference type="GO" id="GO:0103117">
    <property type="term" value="F:UDP-3-O-acyl-N-acetylglucosamine deacetylase activity"/>
    <property type="evidence" value="ECO:0007669"/>
    <property type="project" value="UniProtKB-UniRule"/>
</dbReference>
<dbReference type="InterPro" id="IPR011334">
    <property type="entry name" value="UDP-acyl_GlcNac_deAcase_C"/>
</dbReference>
<dbReference type="PANTHER" id="PTHR33694:SF1">
    <property type="entry name" value="UDP-3-O-ACYL-N-ACETYLGLUCOSAMINE DEACETYLASE 1, MITOCHONDRIAL-RELATED"/>
    <property type="match status" value="1"/>
</dbReference>
<feature type="active site" description="Proton donor" evidence="12">
    <location>
        <position position="261"/>
    </location>
</feature>
<evidence type="ECO:0000313" key="13">
    <source>
        <dbReference type="EMBL" id="NJB68908.1"/>
    </source>
</evidence>
<evidence type="ECO:0000256" key="10">
    <source>
        <dbReference type="ARBA" id="ARBA00023098"/>
    </source>
</evidence>
<keyword evidence="5 12" id="KW-0444">Lipid biosynthesis</keyword>
<accession>A0A846QL54</accession>
<evidence type="ECO:0000256" key="1">
    <source>
        <dbReference type="ARBA" id="ARBA00001947"/>
    </source>
</evidence>
<evidence type="ECO:0000256" key="8">
    <source>
        <dbReference type="ARBA" id="ARBA00022801"/>
    </source>
</evidence>
<comment type="function">
    <text evidence="2 12">Catalyzes the hydrolysis of UDP-3-O-myristoyl-N-acetylglucosamine to form UDP-3-O-myristoylglucosamine and acetate, the committed step in lipid A biosynthesis.</text>
</comment>
<dbReference type="UniPathway" id="UPA00359">
    <property type="reaction ID" value="UER00478"/>
</dbReference>
<comment type="similarity">
    <text evidence="12">Belongs to the LpxC family.</text>
</comment>
<evidence type="ECO:0000256" key="12">
    <source>
        <dbReference type="HAMAP-Rule" id="MF_00388"/>
    </source>
</evidence>
<keyword evidence="10 12" id="KW-0443">Lipid metabolism</keyword>
<feature type="binding site" evidence="12">
    <location>
        <position position="238"/>
    </location>
    <ligand>
        <name>Zn(2+)</name>
        <dbReference type="ChEBI" id="CHEBI:29105"/>
    </ligand>
</feature>
<gene>
    <name evidence="12" type="primary">lpxC</name>
    <name evidence="13" type="ORF">GGQ74_002581</name>
</gene>
<evidence type="ECO:0000256" key="2">
    <source>
        <dbReference type="ARBA" id="ARBA00002923"/>
    </source>
</evidence>
<reference evidence="13 14" key="1">
    <citation type="submission" date="2020-03" db="EMBL/GenBank/DDBJ databases">
        <title>Genomic Encyclopedia of Type Strains, Phase IV (KMG-IV): sequencing the most valuable type-strain genomes for metagenomic binning, comparative biology and taxonomic classification.</title>
        <authorList>
            <person name="Goeker M."/>
        </authorList>
    </citation>
    <scope>NUCLEOTIDE SEQUENCE [LARGE SCALE GENOMIC DNA]</scope>
    <source>
        <strain evidence="13 14">DSM 24233</strain>
    </source>
</reference>
<keyword evidence="8 12" id="KW-0378">Hydrolase</keyword>
<dbReference type="Pfam" id="PF03331">
    <property type="entry name" value="LpxC"/>
    <property type="match status" value="1"/>
</dbReference>
<protein>
    <recommendedName>
        <fullName evidence="4 12">UDP-3-O-acyl-N-acetylglucosamine deacetylase</fullName>
        <shortName evidence="12">UDP-3-O-acyl-GlcNAc deacetylase</shortName>
        <ecNumber evidence="4 12">3.5.1.108</ecNumber>
    </recommendedName>
    <alternativeName>
        <fullName evidence="12">UDP-3-O-[R-3-hydroxymyristoyl]-N-acetylglucosamine deacetylase</fullName>
    </alternativeName>
</protein>
<comment type="catalytic activity">
    <reaction evidence="11 12">
        <text>a UDP-3-O-[(3R)-3-hydroxyacyl]-N-acetyl-alpha-D-glucosamine + H2O = a UDP-3-O-[(3R)-3-hydroxyacyl]-alpha-D-glucosamine + acetate</text>
        <dbReference type="Rhea" id="RHEA:67816"/>
        <dbReference type="ChEBI" id="CHEBI:15377"/>
        <dbReference type="ChEBI" id="CHEBI:30089"/>
        <dbReference type="ChEBI" id="CHEBI:137740"/>
        <dbReference type="ChEBI" id="CHEBI:173225"/>
        <dbReference type="EC" id="3.5.1.108"/>
    </reaction>
</comment>
<comment type="caution">
    <text evidence="13">The sequence shown here is derived from an EMBL/GenBank/DDBJ whole genome shotgun (WGS) entry which is preliminary data.</text>
</comment>
<evidence type="ECO:0000313" key="14">
    <source>
        <dbReference type="Proteomes" id="UP000580856"/>
    </source>
</evidence>
<feature type="binding site" evidence="12">
    <location>
        <position position="77"/>
    </location>
    <ligand>
        <name>Zn(2+)</name>
        <dbReference type="ChEBI" id="CHEBI:29105"/>
    </ligand>
</feature>
<keyword evidence="9 12" id="KW-0862">Zinc</keyword>
<evidence type="ECO:0000256" key="4">
    <source>
        <dbReference type="ARBA" id="ARBA00012745"/>
    </source>
</evidence>
<evidence type="ECO:0000256" key="11">
    <source>
        <dbReference type="ARBA" id="ARBA00024535"/>
    </source>
</evidence>
<dbReference type="Proteomes" id="UP000580856">
    <property type="component" value="Unassembled WGS sequence"/>
</dbReference>
<dbReference type="Gene3D" id="3.30.1700.10">
    <property type="entry name" value="lpxc deacetylase, domain 2"/>
    <property type="match status" value="1"/>
</dbReference>
<dbReference type="GO" id="GO:0009245">
    <property type="term" value="P:lipid A biosynthetic process"/>
    <property type="evidence" value="ECO:0007669"/>
    <property type="project" value="UniProtKB-UniRule"/>
</dbReference>
<dbReference type="GO" id="GO:0046872">
    <property type="term" value="F:metal ion binding"/>
    <property type="evidence" value="ECO:0007669"/>
    <property type="project" value="UniProtKB-KW"/>
</dbReference>
<dbReference type="SUPFAM" id="SSF54211">
    <property type="entry name" value="Ribosomal protein S5 domain 2-like"/>
    <property type="match status" value="2"/>
</dbReference>
<comment type="pathway">
    <text evidence="3 12">Glycolipid biosynthesis; lipid IV(A) biosynthesis; lipid IV(A) from (3R)-3-hydroxytetradecanoyl-[acyl-carrier-protein] and UDP-N-acetyl-alpha-D-glucosamine: step 2/6.</text>
</comment>
<dbReference type="GO" id="GO:0016020">
    <property type="term" value="C:membrane"/>
    <property type="evidence" value="ECO:0007669"/>
    <property type="project" value="GOC"/>
</dbReference>
<keyword evidence="6 12" id="KW-0441">Lipid A biosynthesis</keyword>
<dbReference type="RefSeq" id="WP_167941938.1">
    <property type="nucleotide sequence ID" value="NZ_JAATJA010000002.1"/>
</dbReference>
<dbReference type="InterPro" id="IPR020568">
    <property type="entry name" value="Ribosomal_Su5_D2-typ_SF"/>
</dbReference>
<evidence type="ECO:0000256" key="7">
    <source>
        <dbReference type="ARBA" id="ARBA00022723"/>
    </source>
</evidence>
<dbReference type="NCBIfam" id="TIGR00325">
    <property type="entry name" value="lpxC"/>
    <property type="match status" value="1"/>
</dbReference>
<feature type="binding site" evidence="12">
    <location>
        <position position="234"/>
    </location>
    <ligand>
        <name>Zn(2+)</name>
        <dbReference type="ChEBI" id="CHEBI:29105"/>
    </ligand>
</feature>
<evidence type="ECO:0000256" key="3">
    <source>
        <dbReference type="ARBA" id="ARBA00005002"/>
    </source>
</evidence>
<evidence type="ECO:0000256" key="6">
    <source>
        <dbReference type="ARBA" id="ARBA00022556"/>
    </source>
</evidence>
<dbReference type="EC" id="3.5.1.108" evidence="4 12"/>
<dbReference type="InterPro" id="IPR015870">
    <property type="entry name" value="UDP-acyl_N-AcGlcN_deAcase_N"/>
</dbReference>
<dbReference type="AlphaFoldDB" id="A0A846QL54"/>
<proteinExistence type="inferred from homology"/>